<keyword evidence="1" id="KW-1133">Transmembrane helix</keyword>
<dbReference type="InterPro" id="IPR002881">
    <property type="entry name" value="DUF58"/>
</dbReference>
<dbReference type="AlphaFoldDB" id="A0A1G7XYI6"/>
<dbReference type="EMBL" id="LT629692">
    <property type="protein sequence ID" value="SDG89201.1"/>
    <property type="molecule type" value="Genomic_DNA"/>
</dbReference>
<protein>
    <recommendedName>
        <fullName evidence="2">DUF58 domain-containing protein</fullName>
    </recommendedName>
</protein>
<dbReference type="Pfam" id="PF01882">
    <property type="entry name" value="DUF58"/>
    <property type="match status" value="1"/>
</dbReference>
<dbReference type="OrthoDB" id="9812729at2"/>
<dbReference type="PANTHER" id="PTHR34351">
    <property type="entry name" value="SLR1927 PROTEIN-RELATED"/>
    <property type="match status" value="1"/>
</dbReference>
<reference evidence="3 4" key="1">
    <citation type="submission" date="2016-10" db="EMBL/GenBank/DDBJ databases">
        <authorList>
            <person name="de Groot N.N."/>
        </authorList>
    </citation>
    <scope>NUCLEOTIDE SEQUENCE [LARGE SCALE GENOMIC DNA]</scope>
    <source>
        <strain evidence="3 4">DSM 23142</strain>
    </source>
</reference>
<evidence type="ECO:0000313" key="4">
    <source>
        <dbReference type="Proteomes" id="UP000199009"/>
    </source>
</evidence>
<proteinExistence type="predicted"/>
<organism evidence="3 4">
    <name type="scientific">Microbacterium pygmaeum</name>
    <dbReference type="NCBI Taxonomy" id="370764"/>
    <lineage>
        <taxon>Bacteria</taxon>
        <taxon>Bacillati</taxon>
        <taxon>Actinomycetota</taxon>
        <taxon>Actinomycetes</taxon>
        <taxon>Micrococcales</taxon>
        <taxon>Microbacteriaceae</taxon>
        <taxon>Microbacterium</taxon>
    </lineage>
</organism>
<dbReference type="STRING" id="370764.SAMN04489810_1579"/>
<feature type="transmembrane region" description="Helical" evidence="1">
    <location>
        <begin position="7"/>
        <end position="27"/>
    </location>
</feature>
<feature type="transmembrane region" description="Helical" evidence="1">
    <location>
        <begin position="33"/>
        <end position="53"/>
    </location>
</feature>
<dbReference type="RefSeq" id="WP_091488422.1">
    <property type="nucleotide sequence ID" value="NZ_LT629692.1"/>
</dbReference>
<evidence type="ECO:0000313" key="3">
    <source>
        <dbReference type="EMBL" id="SDG89201.1"/>
    </source>
</evidence>
<accession>A0A1G7XYI6</accession>
<dbReference type="PANTHER" id="PTHR34351:SF1">
    <property type="entry name" value="SLR1927 PROTEIN"/>
    <property type="match status" value="1"/>
</dbReference>
<evidence type="ECO:0000259" key="2">
    <source>
        <dbReference type="Pfam" id="PF01882"/>
    </source>
</evidence>
<keyword evidence="1" id="KW-0812">Transmembrane</keyword>
<name>A0A1G7XYI6_9MICO</name>
<keyword evidence="4" id="KW-1185">Reference proteome</keyword>
<sequence>MRRLWPLTVRGTGALVIAIVCFVVANEAGIVELMYFGILLLAVLGASIASLYLTRRTDTVTRSLTPDVATVGRDAVVHVRVGVRTALPTAPGKWRDTIPSGLTARAHGIFPALGSGLRGAERIVEFSYTATGARRGIHALGPLSVTSTDPFGIARRSTVFGERTRVTVAPAVIDLPALSNFAGEAGGTLHTTTNQLGQGADNLIARPYVPGDSMRRIHWRASAHRDSLMVRQEEQESTPEATVVLDRGVLRYSPEAMQAPGADPGFEAAVSACVSVVSRLVHDGYAVEVIDTDGTLLAERIDGGDMTEVEGLIGQFAGVTARRDDHLARLTRVFSGIMTGPVVLIVGRFDPADAEAIAPVAHHSTLPIVLSFAPVGDSLGRAADAGWHTAVLDPEGDLAATWSAATDRGVTHAGR</sequence>
<dbReference type="Proteomes" id="UP000199009">
    <property type="component" value="Chromosome I"/>
</dbReference>
<gene>
    <name evidence="3" type="ORF">SAMN04489810_1579</name>
</gene>
<keyword evidence="1" id="KW-0472">Membrane</keyword>
<evidence type="ECO:0000256" key="1">
    <source>
        <dbReference type="SAM" id="Phobius"/>
    </source>
</evidence>
<feature type="domain" description="DUF58" evidence="2">
    <location>
        <begin position="205"/>
        <end position="247"/>
    </location>
</feature>